<evidence type="ECO:0000313" key="2">
    <source>
        <dbReference type="Proteomes" id="UP000076744"/>
    </source>
</evidence>
<dbReference type="PANTHER" id="PTHR21310">
    <property type="entry name" value="AMINOGLYCOSIDE PHOSPHOTRANSFERASE-RELATED-RELATED"/>
    <property type="match status" value="1"/>
</dbReference>
<evidence type="ECO:0000313" key="1">
    <source>
        <dbReference type="EMBL" id="OAA60787.1"/>
    </source>
</evidence>
<sequence>MKDEATTAERRHTVIRKIVTQTLGIQHNFTIEQNTVATNNHVYIIRFSEPIETAKKYKNDTPLTVEIPAGTSHLVMRYVRLDNNVEDSIRIRNEVAFLTLARKALANVDPSLVPQVFDWDDDLREGYIIQEFKPGEHLSYDDLHALGEKDAKFVCKQLAAVAKAFQDYEMPVEGYGGLTFDNDGDMSATEIIFRTGGPFSTYRDYLKAALKWQLAQSESVVGLNGWRNTPGLRERIDAFVANGLDRALGNVPKQKPTLVHGDLTVLDFDFGHIGSAVTEFLYSFQDFQGLIDGIAEPGDGLRDLLLNGFAGPVEAKFAIGKAWDEALAVQGALRPCTIEGADDVSNLWWFAQELLQFHWLLPRFYQSQSEEQLERWVAKSRGHIEAYLEHWGF</sequence>
<reference evidence="1 2" key="1">
    <citation type="journal article" date="2016" name="Genome Biol. Evol.">
        <title>Divergent and convergent evolution of fungal pathogenicity.</title>
        <authorList>
            <person name="Shang Y."/>
            <person name="Xiao G."/>
            <person name="Zheng P."/>
            <person name="Cen K."/>
            <person name="Zhan S."/>
            <person name="Wang C."/>
        </authorList>
    </citation>
    <scope>NUCLEOTIDE SEQUENCE [LARGE SCALE GENOMIC DNA]</scope>
    <source>
        <strain evidence="1 2">ARSEF 2679</strain>
    </source>
</reference>
<protein>
    <submittedName>
        <fullName evidence="1">Protein kinase-like domain protein</fullName>
    </submittedName>
</protein>
<dbReference type="STRING" id="1081104.A0A167TNP5"/>
<proteinExistence type="predicted"/>
<dbReference type="InterPro" id="IPR011009">
    <property type="entry name" value="Kinase-like_dom_sf"/>
</dbReference>
<name>A0A167TNP5_CORFA</name>
<dbReference type="GO" id="GO:0016301">
    <property type="term" value="F:kinase activity"/>
    <property type="evidence" value="ECO:0007669"/>
    <property type="project" value="UniProtKB-KW"/>
</dbReference>
<keyword evidence="1" id="KW-0418">Kinase</keyword>
<keyword evidence="2" id="KW-1185">Reference proteome</keyword>
<accession>A0A167TNP5</accession>
<dbReference type="OrthoDB" id="2831558at2759"/>
<dbReference type="PANTHER" id="PTHR21310:SF15">
    <property type="entry name" value="AMINOGLYCOSIDE PHOSPHOTRANSFERASE DOMAIN-CONTAINING PROTEIN"/>
    <property type="match status" value="1"/>
</dbReference>
<organism evidence="1 2">
    <name type="scientific">Cordyceps fumosorosea (strain ARSEF 2679)</name>
    <name type="common">Isaria fumosorosea</name>
    <dbReference type="NCBI Taxonomy" id="1081104"/>
    <lineage>
        <taxon>Eukaryota</taxon>
        <taxon>Fungi</taxon>
        <taxon>Dikarya</taxon>
        <taxon>Ascomycota</taxon>
        <taxon>Pezizomycotina</taxon>
        <taxon>Sordariomycetes</taxon>
        <taxon>Hypocreomycetidae</taxon>
        <taxon>Hypocreales</taxon>
        <taxon>Cordycipitaceae</taxon>
        <taxon>Cordyceps</taxon>
    </lineage>
</organism>
<comment type="caution">
    <text evidence="1">The sequence shown here is derived from an EMBL/GenBank/DDBJ whole genome shotgun (WGS) entry which is preliminary data.</text>
</comment>
<dbReference type="Proteomes" id="UP000076744">
    <property type="component" value="Unassembled WGS sequence"/>
</dbReference>
<dbReference type="AlphaFoldDB" id="A0A167TNP5"/>
<dbReference type="SUPFAM" id="SSF56112">
    <property type="entry name" value="Protein kinase-like (PK-like)"/>
    <property type="match status" value="1"/>
</dbReference>
<dbReference type="EMBL" id="AZHB01000014">
    <property type="protein sequence ID" value="OAA60787.1"/>
    <property type="molecule type" value="Genomic_DNA"/>
</dbReference>
<gene>
    <name evidence="1" type="ORF">ISF_05826</name>
</gene>
<dbReference type="RefSeq" id="XP_018703458.1">
    <property type="nucleotide sequence ID" value="XM_018849431.1"/>
</dbReference>
<keyword evidence="1" id="KW-0808">Transferase</keyword>
<dbReference type="InterPro" id="IPR051678">
    <property type="entry name" value="AGP_Transferase"/>
</dbReference>
<dbReference type="GeneID" id="30022118"/>